<dbReference type="PROSITE" id="PS00108">
    <property type="entry name" value="PROTEIN_KINASE_ST"/>
    <property type="match status" value="1"/>
</dbReference>
<comment type="catalytic activity">
    <reaction evidence="9">
        <text>L-seryl-[I-kappa-B protein] + ATP = O-phospho-L-seryl-[I-kappa-B protein] + ADP + H(+)</text>
        <dbReference type="Rhea" id="RHEA:19073"/>
        <dbReference type="Rhea" id="RHEA-COMP:13698"/>
        <dbReference type="Rhea" id="RHEA-COMP:13699"/>
        <dbReference type="ChEBI" id="CHEBI:15378"/>
        <dbReference type="ChEBI" id="CHEBI:29999"/>
        <dbReference type="ChEBI" id="CHEBI:30616"/>
        <dbReference type="ChEBI" id="CHEBI:83421"/>
        <dbReference type="ChEBI" id="CHEBI:456216"/>
        <dbReference type="EC" id="2.7.11.10"/>
    </reaction>
</comment>
<evidence type="ECO:0000259" key="12">
    <source>
        <dbReference type="PROSITE" id="PS50011"/>
    </source>
</evidence>
<dbReference type="Pfam" id="PF00069">
    <property type="entry name" value="Pkinase"/>
    <property type="match status" value="1"/>
</dbReference>
<comment type="subcellular location">
    <subcellularLocation>
        <location evidence="1">Cytoplasm</location>
    </subcellularLocation>
</comment>
<keyword evidence="8 10" id="KW-0067">ATP-binding</keyword>
<dbReference type="OrthoDB" id="267381at2759"/>
<dbReference type="PROSITE" id="PS50011">
    <property type="entry name" value="PROTEIN_KINASE_DOM"/>
    <property type="match status" value="1"/>
</dbReference>
<keyword evidence="3" id="KW-0963">Cytoplasm</keyword>
<dbReference type="InterPro" id="IPR051180">
    <property type="entry name" value="IKK"/>
</dbReference>
<dbReference type="GO" id="GO:0033209">
    <property type="term" value="P:tumor necrosis factor-mediated signaling pathway"/>
    <property type="evidence" value="ECO:0007669"/>
    <property type="project" value="TreeGrafter"/>
</dbReference>
<dbReference type="GO" id="GO:0045944">
    <property type="term" value="P:positive regulation of transcription by RNA polymerase II"/>
    <property type="evidence" value="ECO:0007669"/>
    <property type="project" value="TreeGrafter"/>
</dbReference>
<keyword evidence="4" id="KW-0723">Serine/threonine-protein kinase</keyword>
<sequence length="711" mass="83516">MAPGEWEFIEELGRGAFGAVFLFQESETKNALAVKVCVHSTVHPKMKERWEHEIRTLLELDHSNVVKAVELPDLIKERFATSAVQPLCMEYCEKGNLRTYLKKCTLGSKMKEEEVIHLTRDIGSAITYLHSKGIAHRDIKPDNIVLKGKNTTKNEPYLFKLIDLGFAKEVGMNEGVHSRVGTPKYLPPEISETKRKCKYSTRVDYWSYGCVIFEVITGSLPFLKSDIRAKSDKHICSRSDLNGCSVFEETIKSRYFPNYCYPWAIEHLENMLRLLLRAEESNRGGKAYVNDSYEWMEELDILSNYIRIYLLDICTMKEFSYGFPANAKMNDIIDKIQEDISAIVGSKFEIIDVTGCLITKERDFSFYTKDNKTYCNWFLSYEIRTKFRPNTPEIPEHLGKIIKSPSAYRPTEEIKLAWQQSIYFCNCLQLKCNRMCDGIVVYIKSLEMKRLKLIEGYKLLDDIALEFKGFRTLYEISYKADLKHLEKFVKVNERRRLEFLKAQEKWSDGFKYNFDIIDKCIKKLEIFRKEKNVKLNKMKEKINELAIRYTSIPKKTKYFYAEEVSKKFQELKVMDFTTNAKNLVDIFEKPKENFNALLKAFRNFAISKDKNDISKELSSNQKLLQNEYNHIQQVMELMRQEQENRQFNIWQLMESSDNPLPLMYPDLDDEERSLQHFEESLKRSEIELESLGKSLNYESLKPTTDWSFLNE</sequence>
<evidence type="ECO:0000256" key="7">
    <source>
        <dbReference type="ARBA" id="ARBA00022777"/>
    </source>
</evidence>
<dbReference type="PANTHER" id="PTHR22969">
    <property type="entry name" value="IKB KINASE"/>
    <property type="match status" value="1"/>
</dbReference>
<keyword evidence="11" id="KW-0175">Coiled coil</keyword>
<dbReference type="PROSITE" id="PS00107">
    <property type="entry name" value="PROTEIN_KINASE_ATP"/>
    <property type="match status" value="1"/>
</dbReference>
<dbReference type="SUPFAM" id="SSF56112">
    <property type="entry name" value="Protein kinase-like (PK-like)"/>
    <property type="match status" value="1"/>
</dbReference>
<dbReference type="Gene3D" id="1.20.1270.250">
    <property type="match status" value="1"/>
</dbReference>
<feature type="binding site" evidence="10">
    <location>
        <position position="35"/>
    </location>
    <ligand>
        <name>ATP</name>
        <dbReference type="ChEBI" id="CHEBI:30616"/>
    </ligand>
</feature>
<evidence type="ECO:0000256" key="4">
    <source>
        <dbReference type="ARBA" id="ARBA00022527"/>
    </source>
</evidence>
<evidence type="ECO:0000256" key="3">
    <source>
        <dbReference type="ARBA" id="ARBA00022490"/>
    </source>
</evidence>
<feature type="coiled-coil region" evidence="11">
    <location>
        <begin position="667"/>
        <end position="694"/>
    </location>
</feature>
<dbReference type="AlphaFoldDB" id="A0A7I8V4F8"/>
<protein>
    <recommendedName>
        <fullName evidence="2">IkappaB kinase</fullName>
        <ecNumber evidence="2">2.7.11.10</ecNumber>
    </recommendedName>
</protein>
<dbReference type="GO" id="GO:0005524">
    <property type="term" value="F:ATP binding"/>
    <property type="evidence" value="ECO:0007669"/>
    <property type="project" value="UniProtKB-UniRule"/>
</dbReference>
<keyword evidence="6 10" id="KW-0547">Nucleotide-binding</keyword>
<keyword evidence="14" id="KW-1185">Reference proteome</keyword>
<name>A0A7I8V4F8_9ANNE</name>
<dbReference type="EC" id="2.7.11.10" evidence="2"/>
<evidence type="ECO:0000313" key="14">
    <source>
        <dbReference type="Proteomes" id="UP000549394"/>
    </source>
</evidence>
<evidence type="ECO:0000256" key="2">
    <source>
        <dbReference type="ARBA" id="ARBA00012442"/>
    </source>
</evidence>
<proteinExistence type="predicted"/>
<evidence type="ECO:0000256" key="1">
    <source>
        <dbReference type="ARBA" id="ARBA00004496"/>
    </source>
</evidence>
<dbReference type="InterPro" id="IPR017441">
    <property type="entry name" value="Protein_kinase_ATP_BS"/>
</dbReference>
<dbReference type="GO" id="GO:0008384">
    <property type="term" value="F:IkappaB kinase activity"/>
    <property type="evidence" value="ECO:0007669"/>
    <property type="project" value="UniProtKB-EC"/>
</dbReference>
<organism evidence="13 14">
    <name type="scientific">Dimorphilus gyrociliatus</name>
    <dbReference type="NCBI Taxonomy" id="2664684"/>
    <lineage>
        <taxon>Eukaryota</taxon>
        <taxon>Metazoa</taxon>
        <taxon>Spiralia</taxon>
        <taxon>Lophotrochozoa</taxon>
        <taxon>Annelida</taxon>
        <taxon>Polychaeta</taxon>
        <taxon>Polychaeta incertae sedis</taxon>
        <taxon>Dinophilidae</taxon>
        <taxon>Dimorphilus</taxon>
    </lineage>
</organism>
<dbReference type="GO" id="GO:0008385">
    <property type="term" value="C:IkappaB kinase complex"/>
    <property type="evidence" value="ECO:0007669"/>
    <property type="project" value="TreeGrafter"/>
</dbReference>
<dbReference type="SMART" id="SM00220">
    <property type="entry name" value="S_TKc"/>
    <property type="match status" value="1"/>
</dbReference>
<evidence type="ECO:0000256" key="6">
    <source>
        <dbReference type="ARBA" id="ARBA00022741"/>
    </source>
</evidence>
<evidence type="ECO:0000313" key="13">
    <source>
        <dbReference type="EMBL" id="CAD5111013.1"/>
    </source>
</evidence>
<dbReference type="InterPro" id="IPR011009">
    <property type="entry name" value="Kinase-like_dom_sf"/>
</dbReference>
<dbReference type="InterPro" id="IPR008271">
    <property type="entry name" value="Ser/Thr_kinase_AS"/>
</dbReference>
<dbReference type="Gene3D" id="1.10.510.10">
    <property type="entry name" value="Transferase(Phosphotransferase) domain 1"/>
    <property type="match status" value="1"/>
</dbReference>
<evidence type="ECO:0000256" key="9">
    <source>
        <dbReference type="ARBA" id="ARBA00048789"/>
    </source>
</evidence>
<dbReference type="PANTHER" id="PTHR22969:SF17">
    <property type="entry name" value="INHIBITOR OF NUCLEAR FACTOR KAPPA-B KINASE SUBUNIT BETA"/>
    <property type="match status" value="1"/>
</dbReference>
<feature type="domain" description="Protein kinase" evidence="12">
    <location>
        <begin position="6"/>
        <end position="296"/>
    </location>
</feature>
<evidence type="ECO:0000256" key="8">
    <source>
        <dbReference type="ARBA" id="ARBA00022840"/>
    </source>
</evidence>
<comment type="caution">
    <text evidence="13">The sequence shown here is derived from an EMBL/GenBank/DDBJ whole genome shotgun (WGS) entry which is preliminary data.</text>
</comment>
<evidence type="ECO:0000256" key="5">
    <source>
        <dbReference type="ARBA" id="ARBA00022679"/>
    </source>
</evidence>
<reference evidence="13 14" key="1">
    <citation type="submission" date="2020-08" db="EMBL/GenBank/DDBJ databases">
        <authorList>
            <person name="Hejnol A."/>
        </authorList>
    </citation>
    <scope>NUCLEOTIDE SEQUENCE [LARGE SCALE GENOMIC DNA]</scope>
</reference>
<dbReference type="EMBL" id="CAJFCJ010000001">
    <property type="protein sequence ID" value="CAD5111013.1"/>
    <property type="molecule type" value="Genomic_DNA"/>
</dbReference>
<gene>
    <name evidence="13" type="ORF">DGYR_LOCUS362</name>
</gene>
<accession>A0A7I8V4F8</accession>
<dbReference type="Proteomes" id="UP000549394">
    <property type="component" value="Unassembled WGS sequence"/>
</dbReference>
<dbReference type="InterPro" id="IPR046375">
    <property type="entry name" value="IKBKB_SDD_sf"/>
</dbReference>
<keyword evidence="7" id="KW-0418">Kinase</keyword>
<dbReference type="InterPro" id="IPR000719">
    <property type="entry name" value="Prot_kinase_dom"/>
</dbReference>
<evidence type="ECO:0000256" key="10">
    <source>
        <dbReference type="PROSITE-ProRule" id="PRU10141"/>
    </source>
</evidence>
<evidence type="ECO:0000256" key="11">
    <source>
        <dbReference type="SAM" id="Coils"/>
    </source>
</evidence>
<keyword evidence="5" id="KW-0808">Transferase</keyword>